<sequence>MRGPSLFPLGPQRQSQTEDADRWPILYGLHQVPDSVMSSLPSLHYFSALLILPSGSCRDRDSLLQGPSQSVAVQGQSLSYRLFVLVLDIFLDAKLSEPLCSRWTLAVH</sequence>
<name>A0A367L5I5_9HYPO</name>
<evidence type="ECO:0000313" key="1">
    <source>
        <dbReference type="EMBL" id="RCI09696.1"/>
    </source>
</evidence>
<organism evidence="1 2">
    <name type="scientific">Ophiocordyceps polyrhachis-furcata BCC 54312</name>
    <dbReference type="NCBI Taxonomy" id="1330021"/>
    <lineage>
        <taxon>Eukaryota</taxon>
        <taxon>Fungi</taxon>
        <taxon>Dikarya</taxon>
        <taxon>Ascomycota</taxon>
        <taxon>Pezizomycotina</taxon>
        <taxon>Sordariomycetes</taxon>
        <taxon>Hypocreomycetidae</taxon>
        <taxon>Hypocreales</taxon>
        <taxon>Ophiocordycipitaceae</taxon>
        <taxon>Ophiocordyceps</taxon>
    </lineage>
</organism>
<protein>
    <submittedName>
        <fullName evidence="1">Uncharacterized protein</fullName>
    </submittedName>
</protein>
<dbReference type="Proteomes" id="UP000253664">
    <property type="component" value="Unassembled WGS sequence"/>
</dbReference>
<gene>
    <name evidence="1" type="ORF">L249_3973</name>
</gene>
<comment type="caution">
    <text evidence="1">The sequence shown here is derived from an EMBL/GenBank/DDBJ whole genome shotgun (WGS) entry which is preliminary data.</text>
</comment>
<proteinExistence type="predicted"/>
<accession>A0A367L5I5</accession>
<evidence type="ECO:0000313" key="2">
    <source>
        <dbReference type="Proteomes" id="UP000253664"/>
    </source>
</evidence>
<reference evidence="1 2" key="1">
    <citation type="journal article" date="2015" name="BMC Genomics">
        <title>Insights from the genome of Ophiocordyceps polyrhachis-furcata to pathogenicity and host specificity in insect fungi.</title>
        <authorList>
            <person name="Wichadakul D."/>
            <person name="Kobmoo N."/>
            <person name="Ingsriswang S."/>
            <person name="Tangphatsornruang S."/>
            <person name="Chantasingh D."/>
            <person name="Luangsa-ard J.J."/>
            <person name="Eurwilaichitr L."/>
        </authorList>
    </citation>
    <scope>NUCLEOTIDE SEQUENCE [LARGE SCALE GENOMIC DNA]</scope>
    <source>
        <strain evidence="1 2">BCC 54312</strain>
    </source>
</reference>
<dbReference type="EMBL" id="LKCN02000014">
    <property type="protein sequence ID" value="RCI09696.1"/>
    <property type="molecule type" value="Genomic_DNA"/>
</dbReference>
<keyword evidence="2" id="KW-1185">Reference proteome</keyword>
<dbReference type="AlphaFoldDB" id="A0A367L5I5"/>